<evidence type="ECO:0000313" key="2">
    <source>
        <dbReference type="Proteomes" id="UP001497444"/>
    </source>
</evidence>
<name>A0ABP0WEB6_9BRYO</name>
<dbReference type="EMBL" id="OZ020111">
    <property type="protein sequence ID" value="CAK9264236.1"/>
    <property type="molecule type" value="Genomic_DNA"/>
</dbReference>
<dbReference type="SUPFAM" id="SSF159501">
    <property type="entry name" value="EreA/ChaN-like"/>
    <property type="match status" value="1"/>
</dbReference>
<accession>A0ABP0WEB6</accession>
<gene>
    <name evidence="1" type="ORF">CSSPJE1EN1_LOCUS9714</name>
</gene>
<proteinExistence type="predicted"/>
<evidence type="ECO:0000313" key="1">
    <source>
        <dbReference type="EMBL" id="CAK9264236.1"/>
    </source>
</evidence>
<protein>
    <submittedName>
        <fullName evidence="1">Uncharacterized protein</fullName>
    </submittedName>
</protein>
<organism evidence="1 2">
    <name type="scientific">Sphagnum jensenii</name>
    <dbReference type="NCBI Taxonomy" id="128206"/>
    <lineage>
        <taxon>Eukaryota</taxon>
        <taxon>Viridiplantae</taxon>
        <taxon>Streptophyta</taxon>
        <taxon>Embryophyta</taxon>
        <taxon>Bryophyta</taxon>
        <taxon>Sphagnophytina</taxon>
        <taxon>Sphagnopsida</taxon>
        <taxon>Sphagnales</taxon>
        <taxon>Sphagnaceae</taxon>
        <taxon>Sphagnum</taxon>
    </lineage>
</organism>
<keyword evidence="2" id="KW-1185">Reference proteome</keyword>
<reference evidence="1" key="1">
    <citation type="submission" date="2024-02" db="EMBL/GenBank/DDBJ databases">
        <authorList>
            <consortium name="ELIXIR-Norway"/>
            <consortium name="Elixir Norway"/>
        </authorList>
    </citation>
    <scope>NUCLEOTIDE SEQUENCE</scope>
</reference>
<sequence>MSREATSLVKEISGAAKSFQSIADLADVMNKVKQAKVVMLGEASHAWHASVLPLASFHLTGVGGKTRIQFHRCGGRFAAIAACESLHQLGGGRDLRS</sequence>
<dbReference type="Proteomes" id="UP001497444">
    <property type="component" value="Chromosome 16"/>
</dbReference>